<evidence type="ECO:0000313" key="4">
    <source>
        <dbReference type="Proteomes" id="UP000324162"/>
    </source>
</evidence>
<dbReference type="RefSeq" id="WP_149614078.1">
    <property type="nucleotide sequence ID" value="NZ_SEUK01000047.1"/>
</dbReference>
<evidence type="ECO:0008006" key="5">
    <source>
        <dbReference type="Google" id="ProtNLM"/>
    </source>
</evidence>
<protein>
    <recommendedName>
        <fullName evidence="5">Small integral membrane protein 15</fullName>
    </recommendedName>
</protein>
<accession>A0AB73BHX7</accession>
<gene>
    <name evidence="3" type="ORF">EU508_08300</name>
</gene>
<evidence type="ECO:0000256" key="1">
    <source>
        <dbReference type="SAM" id="MobiDB-lite"/>
    </source>
</evidence>
<sequence length="99" mass="11534">MPSQSVTDLSISKTELGLFDTLLSKVQELPWYSPLIALLMILSVKVYLQRSKELTEIERLQSEERKHLREMKIKAYEIRMQSKRDKQQRKSQPANGGSK</sequence>
<evidence type="ECO:0000256" key="2">
    <source>
        <dbReference type="SAM" id="Phobius"/>
    </source>
</evidence>
<keyword evidence="2" id="KW-0812">Transmembrane</keyword>
<reference evidence="3 4" key="1">
    <citation type="submission" date="2019-01" db="EMBL/GenBank/DDBJ databases">
        <title>Genome sequences of marine Pseudoalteromonas species.</title>
        <authorList>
            <person name="Boraston A.B."/>
            <person name="Hehemann J.-H."/>
            <person name="Vickers C.J."/>
            <person name="Salama-Alber O."/>
            <person name="Abe K."/>
            <person name="Hettle A.J."/>
        </authorList>
    </citation>
    <scope>NUCLEOTIDE SEQUENCE [LARGE SCALE GENOMIC DNA]</scope>
    <source>
        <strain evidence="3 4">PS42</strain>
    </source>
</reference>
<comment type="caution">
    <text evidence="3">The sequence shown here is derived from an EMBL/GenBank/DDBJ whole genome shotgun (WGS) entry which is preliminary data.</text>
</comment>
<organism evidence="3 4">
    <name type="scientific">Pseudoalteromonas fuliginea</name>
    <dbReference type="NCBI Taxonomy" id="1872678"/>
    <lineage>
        <taxon>Bacteria</taxon>
        <taxon>Pseudomonadati</taxon>
        <taxon>Pseudomonadota</taxon>
        <taxon>Gammaproteobacteria</taxon>
        <taxon>Alteromonadales</taxon>
        <taxon>Pseudoalteromonadaceae</taxon>
        <taxon>Pseudoalteromonas</taxon>
    </lineage>
</organism>
<dbReference type="Proteomes" id="UP000324162">
    <property type="component" value="Unassembled WGS sequence"/>
</dbReference>
<dbReference type="AlphaFoldDB" id="A0AB73BHX7"/>
<keyword evidence="2" id="KW-0472">Membrane</keyword>
<feature type="region of interest" description="Disordered" evidence="1">
    <location>
        <begin position="79"/>
        <end position="99"/>
    </location>
</feature>
<feature type="transmembrane region" description="Helical" evidence="2">
    <location>
        <begin position="29"/>
        <end position="48"/>
    </location>
</feature>
<name>A0AB73BHX7_9GAMM</name>
<dbReference type="EMBL" id="SEUK01000047">
    <property type="protein sequence ID" value="KAA1161005.1"/>
    <property type="molecule type" value="Genomic_DNA"/>
</dbReference>
<proteinExistence type="predicted"/>
<evidence type="ECO:0000313" key="3">
    <source>
        <dbReference type="EMBL" id="KAA1161005.1"/>
    </source>
</evidence>
<keyword evidence="2" id="KW-1133">Transmembrane helix</keyword>